<name>A0A4U9VZ16_SERFO</name>
<sequence>MVEGYAILQPRMAEEIPDYGQSRYAALCSSTPGNDPYTQMASDIYQDLFGEGSFIGKGIYDVDVFSHSLKGTCRKIWC</sequence>
<proteinExistence type="predicted"/>
<accession>A0A4U9VZ16</accession>
<protein>
    <submittedName>
        <fullName evidence="1">Cellobiose phosphorylase</fullName>
    </submittedName>
</protein>
<evidence type="ECO:0000313" key="1">
    <source>
        <dbReference type="EMBL" id="VTR49114.1"/>
    </source>
</evidence>
<organism evidence="1">
    <name type="scientific">Serratia fonticola</name>
    <dbReference type="NCBI Taxonomy" id="47917"/>
    <lineage>
        <taxon>Bacteria</taxon>
        <taxon>Pseudomonadati</taxon>
        <taxon>Pseudomonadota</taxon>
        <taxon>Gammaproteobacteria</taxon>
        <taxon>Enterobacterales</taxon>
        <taxon>Yersiniaceae</taxon>
        <taxon>Serratia</taxon>
    </lineage>
</organism>
<gene>
    <name evidence="1" type="ORF">NCTC12965_05791</name>
</gene>
<dbReference type="EMBL" id="CABEEZ010000118">
    <property type="protein sequence ID" value="VTR49114.1"/>
    <property type="molecule type" value="Genomic_DNA"/>
</dbReference>
<dbReference type="AlphaFoldDB" id="A0A4U9VZ16"/>
<reference evidence="1" key="1">
    <citation type="submission" date="2019-05" db="EMBL/GenBank/DDBJ databases">
        <authorList>
            <consortium name="Pathogen Informatics"/>
        </authorList>
    </citation>
    <scope>NUCLEOTIDE SEQUENCE [LARGE SCALE GENOMIC DNA]</scope>
    <source>
        <strain evidence="1">NCTC12965</strain>
    </source>
</reference>